<dbReference type="PANTHER" id="PTHR43625:SF40">
    <property type="entry name" value="ALDO-KETO REDUCTASE YAKC [NADP(+)]"/>
    <property type="match status" value="1"/>
</dbReference>
<dbReference type="InterPro" id="IPR023210">
    <property type="entry name" value="NADP_OxRdtase_dom"/>
</dbReference>
<dbReference type="GO" id="GO:0005737">
    <property type="term" value="C:cytoplasm"/>
    <property type="evidence" value="ECO:0007669"/>
    <property type="project" value="TreeGrafter"/>
</dbReference>
<evidence type="ECO:0000256" key="1">
    <source>
        <dbReference type="ARBA" id="ARBA00023002"/>
    </source>
</evidence>
<protein>
    <recommendedName>
        <fullName evidence="2">NADP-dependent oxidoreductase domain-containing protein</fullName>
    </recommendedName>
</protein>
<sequence length="112" mass="12712">MAQDIRLNMPRFQGEHLNNNLKLLTKFQTLAESWELSLAQLALAWVLHQGEHILAIPGTRSIEHMQDNFTAGNIALTPEQLSCLNELINQKTVSGPRYNAAQQQEIDTEEFN</sequence>
<dbReference type="SUPFAM" id="SSF51430">
    <property type="entry name" value="NAD(P)-linked oxidoreductase"/>
    <property type="match status" value="1"/>
</dbReference>
<reference evidence="3 4" key="2">
    <citation type="journal article" date="2015" name="Syst. Appl. Microbiol.">
        <title>Nitrincola nitratireducens sp. nov. isolated from a haloalkaline crater lake.</title>
        <authorList>
            <person name="Singh A."/>
            <person name="Vaidya B."/>
            <person name="Tanuku N.R."/>
            <person name="Pinnaka A.K."/>
        </authorList>
    </citation>
    <scope>NUCLEOTIDE SEQUENCE [LARGE SCALE GENOMIC DNA]</scope>
    <source>
        <strain evidence="3 4">AK23</strain>
    </source>
</reference>
<comment type="caution">
    <text evidence="3">The sequence shown here is derived from an EMBL/GenBank/DDBJ whole genome shotgun (WGS) entry which is preliminary data.</text>
</comment>
<proteinExistence type="predicted"/>
<dbReference type="EMBL" id="AONB01000016">
    <property type="protein sequence ID" value="EXJ10149.1"/>
    <property type="molecule type" value="Genomic_DNA"/>
</dbReference>
<dbReference type="STRING" id="1229521.D791_02918"/>
<dbReference type="AlphaFoldDB" id="W9USS4"/>
<dbReference type="InterPro" id="IPR036812">
    <property type="entry name" value="NAD(P)_OxRdtase_dom_sf"/>
</dbReference>
<keyword evidence="1" id="KW-0560">Oxidoreductase</keyword>
<keyword evidence="4" id="KW-1185">Reference proteome</keyword>
<dbReference type="Proteomes" id="UP000019464">
    <property type="component" value="Unassembled WGS sequence"/>
</dbReference>
<dbReference type="PANTHER" id="PTHR43625">
    <property type="entry name" value="AFLATOXIN B1 ALDEHYDE REDUCTASE"/>
    <property type="match status" value="1"/>
</dbReference>
<dbReference type="GO" id="GO:0016491">
    <property type="term" value="F:oxidoreductase activity"/>
    <property type="evidence" value="ECO:0007669"/>
    <property type="project" value="UniProtKB-KW"/>
</dbReference>
<dbReference type="Gene3D" id="3.20.20.100">
    <property type="entry name" value="NADP-dependent oxidoreductase domain"/>
    <property type="match status" value="1"/>
</dbReference>
<gene>
    <name evidence="3" type="ORF">D791_02918</name>
</gene>
<name>W9USS4_9GAMM</name>
<dbReference type="InterPro" id="IPR050791">
    <property type="entry name" value="Aldo-Keto_reductase"/>
</dbReference>
<evidence type="ECO:0000313" key="4">
    <source>
        <dbReference type="Proteomes" id="UP000019464"/>
    </source>
</evidence>
<reference evidence="4" key="1">
    <citation type="submission" date="2012-11" db="EMBL/GenBank/DDBJ databases">
        <authorList>
            <person name="Singh A."/>
            <person name="Pinnaka A.K."/>
            <person name="Vaidya B."/>
        </authorList>
    </citation>
    <scope>NUCLEOTIDE SEQUENCE [LARGE SCALE GENOMIC DNA]</scope>
    <source>
        <strain evidence="4">AK23</strain>
    </source>
</reference>
<dbReference type="Pfam" id="PF00248">
    <property type="entry name" value="Aldo_ket_red"/>
    <property type="match status" value="1"/>
</dbReference>
<accession>W9USS4</accession>
<organism evidence="3 4">
    <name type="scientific">Nitrincola nitratireducens</name>
    <dbReference type="NCBI Taxonomy" id="1229521"/>
    <lineage>
        <taxon>Bacteria</taxon>
        <taxon>Pseudomonadati</taxon>
        <taxon>Pseudomonadota</taxon>
        <taxon>Gammaproteobacteria</taxon>
        <taxon>Oceanospirillales</taxon>
        <taxon>Oceanospirillaceae</taxon>
        <taxon>Nitrincola</taxon>
    </lineage>
</organism>
<evidence type="ECO:0000313" key="3">
    <source>
        <dbReference type="EMBL" id="EXJ10149.1"/>
    </source>
</evidence>
<evidence type="ECO:0000259" key="2">
    <source>
        <dbReference type="Pfam" id="PF00248"/>
    </source>
</evidence>
<feature type="domain" description="NADP-dependent oxidoreductase" evidence="2">
    <location>
        <begin position="17"/>
        <end position="88"/>
    </location>
</feature>